<reference evidence="2" key="2">
    <citation type="journal article" date="2023" name="IMA Fungus">
        <title>Comparative genomic study of the Penicillium genus elucidates a diverse pangenome and 15 lateral gene transfer events.</title>
        <authorList>
            <person name="Petersen C."/>
            <person name="Sorensen T."/>
            <person name="Nielsen M.R."/>
            <person name="Sondergaard T.E."/>
            <person name="Sorensen J.L."/>
            <person name="Fitzpatrick D.A."/>
            <person name="Frisvad J.C."/>
            <person name="Nielsen K.L."/>
        </authorList>
    </citation>
    <scope>NUCLEOTIDE SEQUENCE</scope>
    <source>
        <strain evidence="2">IBT 21917</strain>
    </source>
</reference>
<reference evidence="2" key="1">
    <citation type="submission" date="2022-11" db="EMBL/GenBank/DDBJ databases">
        <authorList>
            <person name="Petersen C."/>
        </authorList>
    </citation>
    <scope>NUCLEOTIDE SEQUENCE</scope>
    <source>
        <strain evidence="2">IBT 21917</strain>
    </source>
</reference>
<name>A0A9W9LHT8_9EURO</name>
<dbReference type="Proteomes" id="UP001146351">
    <property type="component" value="Unassembled WGS sequence"/>
</dbReference>
<organism evidence="2 3">
    <name type="scientific">Penicillium capsulatum</name>
    <dbReference type="NCBI Taxonomy" id="69766"/>
    <lineage>
        <taxon>Eukaryota</taxon>
        <taxon>Fungi</taxon>
        <taxon>Dikarya</taxon>
        <taxon>Ascomycota</taxon>
        <taxon>Pezizomycotina</taxon>
        <taxon>Eurotiomycetes</taxon>
        <taxon>Eurotiomycetidae</taxon>
        <taxon>Eurotiales</taxon>
        <taxon>Aspergillaceae</taxon>
        <taxon>Penicillium</taxon>
    </lineage>
</organism>
<comment type="caution">
    <text evidence="2">The sequence shown here is derived from an EMBL/GenBank/DDBJ whole genome shotgun (WGS) entry which is preliminary data.</text>
</comment>
<dbReference type="AlphaFoldDB" id="A0A9W9LHT8"/>
<keyword evidence="3" id="KW-1185">Reference proteome</keyword>
<evidence type="ECO:0000313" key="3">
    <source>
        <dbReference type="Proteomes" id="UP001146351"/>
    </source>
</evidence>
<accession>A0A9W9LHT8</accession>
<evidence type="ECO:0000256" key="1">
    <source>
        <dbReference type="SAM" id="MobiDB-lite"/>
    </source>
</evidence>
<protein>
    <submittedName>
        <fullName evidence="2">Uncharacterized protein</fullName>
    </submittedName>
</protein>
<feature type="compositionally biased region" description="Basic and acidic residues" evidence="1">
    <location>
        <begin position="132"/>
        <end position="142"/>
    </location>
</feature>
<sequence>MEPTKYTIQKRSQLNKNDFTHLVVPHNGKDSSAMKDLNETITSMTGTTYVHAFVSDGATKWFYAGLNSDQVKELEGNSRVNYIVENLPIDPYRADSIDTRSYEADLGGDPGKILPSSRSKRDQQKYTSQIEGQDKKNMPPDELRIMSTPEGVEWECRAKYYYPSEAGEGIQIDSIEEVRFNSNSERQGCFPHLIPRSAHQTNLAREFCRASKRYE</sequence>
<dbReference type="EMBL" id="JAPQKO010000006">
    <property type="protein sequence ID" value="KAJ5156523.1"/>
    <property type="molecule type" value="Genomic_DNA"/>
</dbReference>
<gene>
    <name evidence="2" type="ORF">N7492_009326</name>
</gene>
<evidence type="ECO:0000313" key="2">
    <source>
        <dbReference type="EMBL" id="KAJ5156523.1"/>
    </source>
</evidence>
<feature type="region of interest" description="Disordered" evidence="1">
    <location>
        <begin position="101"/>
        <end position="142"/>
    </location>
</feature>
<proteinExistence type="predicted"/>